<comment type="caution">
    <text evidence="1">The sequence shown here is derived from an EMBL/GenBank/DDBJ whole genome shotgun (WGS) entry which is preliminary data.</text>
</comment>
<dbReference type="EMBL" id="JADCNL010000003">
    <property type="protein sequence ID" value="KAG0489166.1"/>
    <property type="molecule type" value="Genomic_DNA"/>
</dbReference>
<protein>
    <submittedName>
        <fullName evidence="1">Uncharacterized protein</fullName>
    </submittedName>
</protein>
<evidence type="ECO:0000313" key="1">
    <source>
        <dbReference type="EMBL" id="KAG0489166.1"/>
    </source>
</evidence>
<name>A0A835RHH5_VANPL</name>
<evidence type="ECO:0000313" key="2">
    <source>
        <dbReference type="Proteomes" id="UP000636800"/>
    </source>
</evidence>
<dbReference type="AlphaFoldDB" id="A0A835RHH5"/>
<organism evidence="1 2">
    <name type="scientific">Vanilla planifolia</name>
    <name type="common">Vanilla</name>
    <dbReference type="NCBI Taxonomy" id="51239"/>
    <lineage>
        <taxon>Eukaryota</taxon>
        <taxon>Viridiplantae</taxon>
        <taxon>Streptophyta</taxon>
        <taxon>Embryophyta</taxon>
        <taxon>Tracheophyta</taxon>
        <taxon>Spermatophyta</taxon>
        <taxon>Magnoliopsida</taxon>
        <taxon>Liliopsida</taxon>
        <taxon>Asparagales</taxon>
        <taxon>Orchidaceae</taxon>
        <taxon>Vanilloideae</taxon>
        <taxon>Vanilleae</taxon>
        <taxon>Vanilla</taxon>
    </lineage>
</organism>
<reference evidence="1 2" key="1">
    <citation type="journal article" date="2020" name="Nat. Food">
        <title>A phased Vanilla planifolia genome enables genetic improvement of flavour and production.</title>
        <authorList>
            <person name="Hasing T."/>
            <person name="Tang H."/>
            <person name="Brym M."/>
            <person name="Khazi F."/>
            <person name="Huang T."/>
            <person name="Chambers A.H."/>
        </authorList>
    </citation>
    <scope>NUCLEOTIDE SEQUENCE [LARGE SCALE GENOMIC DNA]</scope>
    <source>
        <tissue evidence="1">Leaf</tissue>
    </source>
</reference>
<sequence length="51" mass="5477">MNGGLRKSGGVGVGGDKAERRGVLWWGMKEEETGSLVSIRFPRKKSQSSGI</sequence>
<dbReference type="OrthoDB" id="10261640at2759"/>
<keyword evidence="2" id="KW-1185">Reference proteome</keyword>
<proteinExistence type="predicted"/>
<accession>A0A835RHH5</accession>
<gene>
    <name evidence="1" type="ORF">HPP92_007977</name>
</gene>
<dbReference type="Proteomes" id="UP000636800">
    <property type="component" value="Chromosome 3"/>
</dbReference>